<name>A0A4Y2U7Y4_ARAVE</name>
<organism evidence="1 2">
    <name type="scientific">Araneus ventricosus</name>
    <name type="common">Orbweaver spider</name>
    <name type="synonym">Epeira ventricosa</name>
    <dbReference type="NCBI Taxonomy" id="182803"/>
    <lineage>
        <taxon>Eukaryota</taxon>
        <taxon>Metazoa</taxon>
        <taxon>Ecdysozoa</taxon>
        <taxon>Arthropoda</taxon>
        <taxon>Chelicerata</taxon>
        <taxon>Arachnida</taxon>
        <taxon>Araneae</taxon>
        <taxon>Araneomorphae</taxon>
        <taxon>Entelegynae</taxon>
        <taxon>Araneoidea</taxon>
        <taxon>Araneidae</taxon>
        <taxon>Araneus</taxon>
    </lineage>
</organism>
<comment type="caution">
    <text evidence="1">The sequence shown here is derived from an EMBL/GenBank/DDBJ whole genome shotgun (WGS) entry which is preliminary data.</text>
</comment>
<dbReference type="AlphaFoldDB" id="A0A4Y2U7Y4"/>
<proteinExistence type="predicted"/>
<keyword evidence="2" id="KW-1185">Reference proteome</keyword>
<sequence length="83" mass="9246">LIRKLLIFLSTQLDYGSRHASSARFAQLTREEEIILAKSGGNAMDSDRTTAAIVIKVVSRYSKVSMRHAMRRLSAPLGDKLLN</sequence>
<evidence type="ECO:0000313" key="2">
    <source>
        <dbReference type="Proteomes" id="UP000499080"/>
    </source>
</evidence>
<dbReference type="Proteomes" id="UP000499080">
    <property type="component" value="Unassembled WGS sequence"/>
</dbReference>
<protein>
    <submittedName>
        <fullName evidence="1">Uncharacterized protein</fullName>
    </submittedName>
</protein>
<accession>A0A4Y2U7Y4</accession>
<gene>
    <name evidence="1" type="ORF">AVEN_224405_1</name>
</gene>
<dbReference type="EMBL" id="BGPR01034669">
    <property type="protein sequence ID" value="GBO09139.1"/>
    <property type="molecule type" value="Genomic_DNA"/>
</dbReference>
<evidence type="ECO:0000313" key="1">
    <source>
        <dbReference type="EMBL" id="GBO09139.1"/>
    </source>
</evidence>
<feature type="non-terminal residue" evidence="1">
    <location>
        <position position="1"/>
    </location>
</feature>
<reference evidence="1 2" key="1">
    <citation type="journal article" date="2019" name="Sci. Rep.">
        <title>Orb-weaving spider Araneus ventricosus genome elucidates the spidroin gene catalogue.</title>
        <authorList>
            <person name="Kono N."/>
            <person name="Nakamura H."/>
            <person name="Ohtoshi R."/>
            <person name="Moran D.A.P."/>
            <person name="Shinohara A."/>
            <person name="Yoshida Y."/>
            <person name="Fujiwara M."/>
            <person name="Mori M."/>
            <person name="Tomita M."/>
            <person name="Arakawa K."/>
        </authorList>
    </citation>
    <scope>NUCLEOTIDE SEQUENCE [LARGE SCALE GENOMIC DNA]</scope>
</reference>